<dbReference type="SUPFAM" id="SSF53448">
    <property type="entry name" value="Nucleotide-diphospho-sugar transferases"/>
    <property type="match status" value="1"/>
</dbReference>
<evidence type="ECO:0000259" key="1">
    <source>
        <dbReference type="Pfam" id="PF00535"/>
    </source>
</evidence>
<dbReference type="Proteomes" id="UP000250163">
    <property type="component" value="Chromosome MORIYA"/>
</dbReference>
<proteinExistence type="predicted"/>
<dbReference type="PANTHER" id="PTHR43179">
    <property type="entry name" value="RHAMNOSYLTRANSFERASE WBBL"/>
    <property type="match status" value="1"/>
</dbReference>
<gene>
    <name evidence="2" type="ORF">MORIYA_1214</name>
</gene>
<dbReference type="GO" id="GO:0016740">
    <property type="term" value="F:transferase activity"/>
    <property type="evidence" value="ECO:0007669"/>
    <property type="project" value="UniProtKB-KW"/>
</dbReference>
<evidence type="ECO:0000313" key="3">
    <source>
        <dbReference type="Proteomes" id="UP000250163"/>
    </source>
</evidence>
<sequence length="289" mass="33243">MAKKILISVVIVDFFKAQRVVHNVERILTQQGDFDIEVIIIDNSMDSGNKKILSQYQDADNVTLIFNQQNNGYPRGSNQGAYLCNGDYLLFVNPDIEWKSASTLADIVAIYNRDPEVGIVGTRQLNDDGSTPDTVRRFPNLLAQVVRRTSLRNWPLLKGIAEHYEYVEFDYCKSANVDWLQSSFMAISREVWGKIGGFDNRYFIFMADPDICYKCWALGYKVHYESEIVVGADGLRCSDGGFKDVFTNRILRFHIRDAFIYHFQYLLKPSIPTARKLQGRRSESVKYEQ</sequence>
<keyword evidence="2" id="KW-0808">Transferase</keyword>
<dbReference type="Pfam" id="PF00535">
    <property type="entry name" value="Glycos_transf_2"/>
    <property type="match status" value="1"/>
</dbReference>
<dbReference type="KEGG" id="mya:MORIYA_1214"/>
<organism evidence="2 3">
    <name type="scientific">Moritella yayanosii</name>
    <dbReference type="NCBI Taxonomy" id="69539"/>
    <lineage>
        <taxon>Bacteria</taxon>
        <taxon>Pseudomonadati</taxon>
        <taxon>Pseudomonadota</taxon>
        <taxon>Gammaproteobacteria</taxon>
        <taxon>Alteromonadales</taxon>
        <taxon>Moritellaceae</taxon>
        <taxon>Moritella</taxon>
    </lineage>
</organism>
<keyword evidence="3" id="KW-1185">Reference proteome</keyword>
<dbReference type="PANTHER" id="PTHR43179:SF7">
    <property type="entry name" value="RHAMNOSYLTRANSFERASE WBBL"/>
    <property type="match status" value="1"/>
</dbReference>
<evidence type="ECO:0000313" key="2">
    <source>
        <dbReference type="EMBL" id="SQD77692.1"/>
    </source>
</evidence>
<name>A0A330LMN0_9GAMM</name>
<dbReference type="RefSeq" id="WP_112713435.1">
    <property type="nucleotide sequence ID" value="NZ_LS483250.1"/>
</dbReference>
<dbReference type="AlphaFoldDB" id="A0A330LMN0"/>
<dbReference type="OrthoDB" id="9802649at2"/>
<dbReference type="Gene3D" id="3.90.550.10">
    <property type="entry name" value="Spore Coat Polysaccharide Biosynthesis Protein SpsA, Chain A"/>
    <property type="match status" value="1"/>
</dbReference>
<protein>
    <submittedName>
        <fullName evidence="2">Glycosyl transferase family 2</fullName>
    </submittedName>
</protein>
<feature type="domain" description="Glycosyltransferase 2-like" evidence="1">
    <location>
        <begin position="8"/>
        <end position="139"/>
    </location>
</feature>
<dbReference type="EMBL" id="LS483250">
    <property type="protein sequence ID" value="SQD77692.1"/>
    <property type="molecule type" value="Genomic_DNA"/>
</dbReference>
<dbReference type="InterPro" id="IPR001173">
    <property type="entry name" value="Glyco_trans_2-like"/>
</dbReference>
<accession>A0A330LMN0</accession>
<reference evidence="3" key="1">
    <citation type="submission" date="2018-05" db="EMBL/GenBank/DDBJ databases">
        <authorList>
            <person name="Cea G.-C."/>
            <person name="William W."/>
        </authorList>
    </citation>
    <scope>NUCLEOTIDE SEQUENCE [LARGE SCALE GENOMIC DNA]</scope>
    <source>
        <strain evidence="3">DB21MT 5</strain>
    </source>
</reference>
<dbReference type="InterPro" id="IPR029044">
    <property type="entry name" value="Nucleotide-diphossugar_trans"/>
</dbReference>